<reference evidence="3" key="1">
    <citation type="journal article" date="2021" name="PeerJ">
        <title>Extensive microbial diversity within the chicken gut microbiome revealed by metagenomics and culture.</title>
        <authorList>
            <person name="Gilroy R."/>
            <person name="Ravi A."/>
            <person name="Getino M."/>
            <person name="Pursley I."/>
            <person name="Horton D.L."/>
            <person name="Alikhan N.F."/>
            <person name="Baker D."/>
            <person name="Gharbi K."/>
            <person name="Hall N."/>
            <person name="Watson M."/>
            <person name="Adriaenssens E.M."/>
            <person name="Foster-Nyarko E."/>
            <person name="Jarju S."/>
            <person name="Secka A."/>
            <person name="Antonio M."/>
            <person name="Oren A."/>
            <person name="Chaudhuri R.R."/>
            <person name="La Ragione R."/>
            <person name="Hildebrand F."/>
            <person name="Pallen M.J."/>
        </authorList>
    </citation>
    <scope>NUCLEOTIDE SEQUENCE</scope>
    <source>
        <strain evidence="3">CHK187-11901</strain>
    </source>
</reference>
<keyword evidence="1" id="KW-0472">Membrane</keyword>
<dbReference type="EMBL" id="DWWM01000037">
    <property type="protein sequence ID" value="HJC36639.1"/>
    <property type="molecule type" value="Genomic_DNA"/>
</dbReference>
<keyword evidence="1" id="KW-0812">Transmembrane</keyword>
<dbReference type="Proteomes" id="UP000823896">
    <property type="component" value="Unassembled WGS sequence"/>
</dbReference>
<dbReference type="InterPro" id="IPR032834">
    <property type="entry name" value="NatK-like_C"/>
</dbReference>
<comment type="caution">
    <text evidence="3">The sequence shown here is derived from an EMBL/GenBank/DDBJ whole genome shotgun (WGS) entry which is preliminary data.</text>
</comment>
<dbReference type="AlphaFoldDB" id="A0A9D2NTE4"/>
<protein>
    <submittedName>
        <fullName evidence="3">GHKL domain-containing protein</fullName>
    </submittedName>
</protein>
<organism evidence="3 4">
    <name type="scientific">Candidatus Merdibacter merdavium</name>
    <dbReference type="NCBI Taxonomy" id="2838692"/>
    <lineage>
        <taxon>Bacteria</taxon>
        <taxon>Bacillati</taxon>
        <taxon>Bacillota</taxon>
        <taxon>Erysipelotrichia</taxon>
        <taxon>Erysipelotrichales</taxon>
        <taxon>Erysipelotrichaceae</taxon>
        <taxon>Merdibacter</taxon>
    </lineage>
</organism>
<evidence type="ECO:0000313" key="3">
    <source>
        <dbReference type="EMBL" id="HJC36639.1"/>
    </source>
</evidence>
<keyword evidence="1" id="KW-1133">Transmembrane helix</keyword>
<dbReference type="SUPFAM" id="SSF55874">
    <property type="entry name" value="ATPase domain of HSP90 chaperone/DNA topoisomerase II/histidine kinase"/>
    <property type="match status" value="1"/>
</dbReference>
<proteinExistence type="predicted"/>
<feature type="transmembrane region" description="Helical" evidence="1">
    <location>
        <begin position="42"/>
        <end position="62"/>
    </location>
</feature>
<evidence type="ECO:0000259" key="2">
    <source>
        <dbReference type="Pfam" id="PF14501"/>
    </source>
</evidence>
<gene>
    <name evidence="3" type="ORF">H9702_05855</name>
</gene>
<evidence type="ECO:0000256" key="1">
    <source>
        <dbReference type="SAM" id="Phobius"/>
    </source>
</evidence>
<dbReference type="Pfam" id="PF14501">
    <property type="entry name" value="HATPase_c_5"/>
    <property type="match status" value="1"/>
</dbReference>
<accession>A0A9D2NTE4</accession>
<dbReference type="Gene3D" id="3.30.565.10">
    <property type="entry name" value="Histidine kinase-like ATPase, C-terminal domain"/>
    <property type="match status" value="1"/>
</dbReference>
<sequence length="247" mass="28359">MKHRRMIVFVYLLLSIAAYVLFAHWMWDGGTLGTLDPAEAGVLLLLYYLFTASILTVILLWARRLKRLPKEEAQIIAELEAEIEHERQYLRQVLAQKDKEILPSHVHLHQTYCSDPYLNALLILKQAQAEEKGLMLEISGGLSHDMRISCDDLISLLSNLLDNALHAAAAAKNRAISLQIQQRGNMLSLSVANSFCAQSEERDWRHGFGNLIVQEIAERYDGWVRREAHDDRYIVQVTLLLEERRDD</sequence>
<feature type="domain" description="Sensor histidine kinase NatK-like C-terminal" evidence="2">
    <location>
        <begin position="152"/>
        <end position="239"/>
    </location>
</feature>
<evidence type="ECO:0000313" key="4">
    <source>
        <dbReference type="Proteomes" id="UP000823896"/>
    </source>
</evidence>
<dbReference type="InterPro" id="IPR036890">
    <property type="entry name" value="HATPase_C_sf"/>
</dbReference>
<reference evidence="3" key="2">
    <citation type="submission" date="2021-04" db="EMBL/GenBank/DDBJ databases">
        <authorList>
            <person name="Gilroy R."/>
        </authorList>
    </citation>
    <scope>NUCLEOTIDE SEQUENCE</scope>
    <source>
        <strain evidence="3">CHK187-11901</strain>
    </source>
</reference>
<feature type="transmembrane region" description="Helical" evidence="1">
    <location>
        <begin position="7"/>
        <end position="27"/>
    </location>
</feature>
<name>A0A9D2NTE4_9FIRM</name>